<keyword evidence="4" id="KW-0862">Zinc</keyword>
<organism evidence="8 9">
    <name type="scientific">Tetranychus urticae</name>
    <name type="common">Two-spotted spider mite</name>
    <dbReference type="NCBI Taxonomy" id="32264"/>
    <lineage>
        <taxon>Eukaryota</taxon>
        <taxon>Metazoa</taxon>
        <taxon>Ecdysozoa</taxon>
        <taxon>Arthropoda</taxon>
        <taxon>Chelicerata</taxon>
        <taxon>Arachnida</taxon>
        <taxon>Acari</taxon>
        <taxon>Acariformes</taxon>
        <taxon>Trombidiformes</taxon>
        <taxon>Prostigmata</taxon>
        <taxon>Eleutherengona</taxon>
        <taxon>Raphignathae</taxon>
        <taxon>Tetranychoidea</taxon>
        <taxon>Tetranychidae</taxon>
        <taxon>Tetranychus</taxon>
    </lineage>
</organism>
<keyword evidence="3 5" id="KW-0863">Zinc-finger</keyword>
<feature type="domain" description="AN1-type" evidence="7">
    <location>
        <begin position="95"/>
        <end position="143"/>
    </location>
</feature>
<dbReference type="KEGG" id="tut:107364616"/>
<dbReference type="InterPro" id="IPR057357">
    <property type="entry name" value="Znf-C2H2_ZFAND2A/B"/>
</dbReference>
<dbReference type="eggNOG" id="KOG3183">
    <property type="taxonomic scope" value="Eukaryota"/>
</dbReference>
<protein>
    <recommendedName>
        <fullName evidence="7">AN1-type domain-containing protein</fullName>
    </recommendedName>
</protein>
<feature type="compositionally biased region" description="Polar residues" evidence="6">
    <location>
        <begin position="184"/>
        <end position="197"/>
    </location>
</feature>
<evidence type="ECO:0000256" key="1">
    <source>
        <dbReference type="ARBA" id="ARBA00022723"/>
    </source>
</evidence>
<dbReference type="EMBL" id="CAEY01000106">
    <property type="status" value="NOT_ANNOTATED_CDS"/>
    <property type="molecule type" value="Genomic_DNA"/>
</dbReference>
<evidence type="ECO:0000256" key="3">
    <source>
        <dbReference type="ARBA" id="ARBA00022771"/>
    </source>
</evidence>
<dbReference type="EnsemblMetazoa" id="tetur27g02480.1">
    <property type="protein sequence ID" value="tetur27g02480.1"/>
    <property type="gene ID" value="tetur27g02480"/>
</dbReference>
<dbReference type="PANTHER" id="PTHR14677">
    <property type="entry name" value="ARSENITE INDUCUBLE RNA ASSOCIATED PROTEIN AIP-1-RELATED"/>
    <property type="match status" value="1"/>
</dbReference>
<dbReference type="Pfam" id="PF01428">
    <property type="entry name" value="zf-AN1"/>
    <property type="match status" value="2"/>
</dbReference>
<dbReference type="Proteomes" id="UP000015104">
    <property type="component" value="Unassembled WGS sequence"/>
</dbReference>
<evidence type="ECO:0000256" key="4">
    <source>
        <dbReference type="ARBA" id="ARBA00022833"/>
    </source>
</evidence>
<dbReference type="AlphaFoldDB" id="T1KI43"/>
<evidence type="ECO:0000259" key="7">
    <source>
        <dbReference type="PROSITE" id="PS51039"/>
    </source>
</evidence>
<proteinExistence type="predicted"/>
<dbReference type="OMA" id="DKQCKSD"/>
<feature type="domain" description="AN1-type" evidence="7">
    <location>
        <begin position="4"/>
        <end position="52"/>
    </location>
</feature>
<sequence>MEFPDLGKHCSDLSCKQLDFLPVVCDACNKVFCLNHYKYEDHSCAHSHQRDNQVPVCPLCNKPVPLRKGESPDLRVNQHIEDECQDGRALKKRSTIYKNRCTFERCKQKELVPITCDICRNNFCLKHRHPLDHKCASKKGNTDTRNGNRNGWSLSKAGEAALRRMTSSNSNSNRSSNNSRRDNTVNQGSSSKIKSVQGNLTEDEALAWALQQSLNEQTSKASVSTPDDQLFSSTGDRSQRDVRGINKDKCSLA</sequence>
<dbReference type="EnsemblMetazoa" id="tetur12g00010.1">
    <property type="protein sequence ID" value="tetur12g00010.1"/>
    <property type="gene ID" value="tetur12g00010"/>
</dbReference>
<keyword evidence="9" id="KW-1185">Reference proteome</keyword>
<dbReference type="InterPro" id="IPR000058">
    <property type="entry name" value="Znf_AN1"/>
</dbReference>
<dbReference type="PANTHER" id="PTHR14677:SF20">
    <property type="entry name" value="ZINC FINGER AN1-TYPE CONTAINING 2A-RELATED"/>
    <property type="match status" value="1"/>
</dbReference>
<feature type="region of interest" description="Disordered" evidence="6">
    <location>
        <begin position="162"/>
        <end position="197"/>
    </location>
</feature>
<dbReference type="EMBL" id="CAEY01000719">
    <property type="status" value="NOT_ANNOTATED_CDS"/>
    <property type="molecule type" value="Genomic_DNA"/>
</dbReference>
<dbReference type="GO" id="GO:0008270">
    <property type="term" value="F:zinc ion binding"/>
    <property type="evidence" value="ECO:0007669"/>
    <property type="project" value="UniProtKB-KW"/>
</dbReference>
<feature type="region of interest" description="Disordered" evidence="6">
    <location>
        <begin position="215"/>
        <end position="253"/>
    </location>
</feature>
<name>T1KI43_TETUR</name>
<keyword evidence="1" id="KW-0479">Metal-binding</keyword>
<gene>
    <name evidence="8" type="primary">107364616</name>
</gene>
<dbReference type="STRING" id="32264.T1KI43"/>
<reference evidence="9" key="1">
    <citation type="submission" date="2011-08" db="EMBL/GenBank/DDBJ databases">
        <authorList>
            <person name="Rombauts S."/>
        </authorList>
    </citation>
    <scope>NUCLEOTIDE SEQUENCE</scope>
    <source>
        <strain evidence="9">London</strain>
    </source>
</reference>
<dbReference type="KEGG" id="tut:107368526"/>
<dbReference type="HOGENOM" id="CLU_061621_2_1_1"/>
<evidence type="ECO:0000256" key="2">
    <source>
        <dbReference type="ARBA" id="ARBA00022737"/>
    </source>
</evidence>
<feature type="compositionally biased region" description="Low complexity" evidence="6">
    <location>
        <begin position="167"/>
        <end position="178"/>
    </location>
</feature>
<evidence type="ECO:0000313" key="9">
    <source>
        <dbReference type="Proteomes" id="UP000015104"/>
    </source>
</evidence>
<evidence type="ECO:0000313" key="8">
    <source>
        <dbReference type="EnsemblMetazoa" id="tetur12g00010.1"/>
    </source>
</evidence>
<keyword evidence="2" id="KW-0677">Repeat</keyword>
<feature type="compositionally biased region" description="Basic and acidic residues" evidence="6">
    <location>
        <begin position="237"/>
        <end position="253"/>
    </location>
</feature>
<evidence type="ECO:0000256" key="5">
    <source>
        <dbReference type="PROSITE-ProRule" id="PRU00449"/>
    </source>
</evidence>
<accession>T1KI43</accession>
<dbReference type="SUPFAM" id="SSF118310">
    <property type="entry name" value="AN1-like Zinc finger"/>
    <property type="match status" value="2"/>
</dbReference>
<dbReference type="GO" id="GO:0043161">
    <property type="term" value="P:proteasome-mediated ubiquitin-dependent protein catabolic process"/>
    <property type="evidence" value="ECO:0007669"/>
    <property type="project" value="TreeGrafter"/>
</dbReference>
<dbReference type="GO" id="GO:0045047">
    <property type="term" value="P:protein targeting to ER"/>
    <property type="evidence" value="ECO:0007669"/>
    <property type="project" value="TreeGrafter"/>
</dbReference>
<dbReference type="OrthoDB" id="431929at2759"/>
<dbReference type="SMART" id="SM00154">
    <property type="entry name" value="ZnF_AN1"/>
    <property type="match status" value="2"/>
</dbReference>
<feature type="compositionally biased region" description="Polar residues" evidence="6">
    <location>
        <begin position="215"/>
        <end position="236"/>
    </location>
</feature>
<evidence type="ECO:0000256" key="6">
    <source>
        <dbReference type="SAM" id="MobiDB-lite"/>
    </source>
</evidence>
<dbReference type="Gene3D" id="4.10.1110.10">
    <property type="entry name" value="AN1-like Zinc finger"/>
    <property type="match status" value="2"/>
</dbReference>
<dbReference type="Pfam" id="PF25403">
    <property type="entry name" value="zf-C2H2_ZFAND2"/>
    <property type="match status" value="1"/>
</dbReference>
<dbReference type="PROSITE" id="PS51039">
    <property type="entry name" value="ZF_AN1"/>
    <property type="match status" value="2"/>
</dbReference>
<dbReference type="InterPro" id="IPR035896">
    <property type="entry name" value="AN1-like_Znf"/>
</dbReference>
<reference evidence="8" key="2">
    <citation type="submission" date="2015-06" db="UniProtKB">
        <authorList>
            <consortium name="EnsemblMetazoa"/>
        </authorList>
    </citation>
    <scope>IDENTIFICATION</scope>
</reference>
<dbReference type="GO" id="GO:0005783">
    <property type="term" value="C:endoplasmic reticulum"/>
    <property type="evidence" value="ECO:0007669"/>
    <property type="project" value="TreeGrafter"/>
</dbReference>